<dbReference type="AlphaFoldDB" id="A0A1I7YM74"/>
<name>A0A1I7YM74_9BILA</name>
<sequence>MGIHIIVSLFSANLNMDTVPRLFIEGVYFLLDRRSRGETRRILPTWDIYCSAISKKSHTLQVLLDGSSKKIYAAALPALDMEKLLSIWREISLDYLQRLVHFIRPVKNERHPLVYDYFSFNPLTLKRGSRWINGQLLSLQLPADTVDLEIDKREEAEKFFENAGPLYSVNYLLGPTLEPSTLDALIEKFVPIDGGHVHERFSKGSFIVSDQITSEKCDLSAGSLPSDQITFGASMKCDASGAQFPLFLPTLDAIDAELRAEQDVPNRTEKQQKYTKKSAVYPDTTMFNGIVARSAEFWTAD</sequence>
<protein>
    <submittedName>
        <fullName evidence="2">Nucleolar protein 6</fullName>
    </submittedName>
</protein>
<reference evidence="2" key="1">
    <citation type="submission" date="2016-11" db="UniProtKB">
        <authorList>
            <consortium name="WormBaseParasite"/>
        </authorList>
    </citation>
    <scope>IDENTIFICATION</scope>
</reference>
<dbReference type="WBParaSite" id="L893_g17830.t1">
    <property type="protein sequence ID" value="L893_g17830.t1"/>
    <property type="gene ID" value="L893_g17830"/>
</dbReference>
<proteinExistence type="predicted"/>
<keyword evidence="1" id="KW-1185">Reference proteome</keyword>
<evidence type="ECO:0000313" key="2">
    <source>
        <dbReference type="WBParaSite" id="L893_g17830.t1"/>
    </source>
</evidence>
<organism evidence="1 2">
    <name type="scientific">Steinernema glaseri</name>
    <dbReference type="NCBI Taxonomy" id="37863"/>
    <lineage>
        <taxon>Eukaryota</taxon>
        <taxon>Metazoa</taxon>
        <taxon>Ecdysozoa</taxon>
        <taxon>Nematoda</taxon>
        <taxon>Chromadorea</taxon>
        <taxon>Rhabditida</taxon>
        <taxon>Tylenchina</taxon>
        <taxon>Panagrolaimomorpha</taxon>
        <taxon>Strongyloidoidea</taxon>
        <taxon>Steinernematidae</taxon>
        <taxon>Steinernema</taxon>
    </lineage>
</organism>
<accession>A0A1I7YM74</accession>
<evidence type="ECO:0000313" key="1">
    <source>
        <dbReference type="Proteomes" id="UP000095287"/>
    </source>
</evidence>
<dbReference type="Proteomes" id="UP000095287">
    <property type="component" value="Unplaced"/>
</dbReference>